<dbReference type="EMBL" id="CP009920">
    <property type="protein sequence ID" value="AJI24977.1"/>
    <property type="molecule type" value="Genomic_DNA"/>
</dbReference>
<evidence type="ECO:0000313" key="9">
    <source>
        <dbReference type="Proteomes" id="UP000031829"/>
    </source>
</evidence>
<sequence length="159" mass="18110">MFGFSDMPKFLFSFLLVLPLVSLVHQLGHSIMAIFFGGRVDFTIGKGKTIFKWKKIKIKSVYFLDSFCVYEKLKYDNRFTHACVYAGGAIANLASIFLINGLVMDDILSASLFSYQFVYFSVYYIVFSLLPIKYTETNSSDGRAIYDALRYGKITCNPD</sequence>
<keyword evidence="5" id="KW-1133">Transmembrane helix</keyword>
<dbReference type="GO" id="GO:0016020">
    <property type="term" value="C:membrane"/>
    <property type="evidence" value="ECO:0007669"/>
    <property type="project" value="UniProtKB-SubCell"/>
</dbReference>
<reference evidence="8 9" key="1">
    <citation type="journal article" date="2015" name="Genome Announc.">
        <title>Complete genome sequences for 35 biothreat assay-relevant bacillus species.</title>
        <authorList>
            <person name="Johnson S.L."/>
            <person name="Daligault H.E."/>
            <person name="Davenport K.W."/>
            <person name="Jaissle J."/>
            <person name="Frey K.G."/>
            <person name="Ladner J.T."/>
            <person name="Broomall S.M."/>
            <person name="Bishop-Lilly K.A."/>
            <person name="Bruce D.C."/>
            <person name="Gibbons H.S."/>
            <person name="Coyne S.R."/>
            <person name="Lo C.C."/>
            <person name="Meincke L."/>
            <person name="Munk A.C."/>
            <person name="Koroleva G.I."/>
            <person name="Rosenzweig C.N."/>
            <person name="Palacios G.F."/>
            <person name="Redden C.L."/>
            <person name="Minogue T.D."/>
            <person name="Chain P.S."/>
        </authorList>
    </citation>
    <scope>NUCLEOTIDE SEQUENCE [LARGE SCALE GENOMIC DNA]</scope>
    <source>
        <strain evidence="9">ATCC 14581 / DSM 32 / JCM 2506 / NBRC 15308 / NCIMB 9376 / NCTC 10342 / NRRL B-14308 / VKM B-512</strain>
    </source>
</reference>
<evidence type="ECO:0000256" key="2">
    <source>
        <dbReference type="ARBA" id="ARBA00004141"/>
    </source>
</evidence>
<evidence type="ECO:0000256" key="1">
    <source>
        <dbReference type="ARBA" id="ARBA00001947"/>
    </source>
</evidence>
<evidence type="ECO:0000256" key="3">
    <source>
        <dbReference type="ARBA" id="ARBA00007931"/>
    </source>
</evidence>
<name>A0A0B6AV55_PRIM2</name>
<dbReference type="KEGG" id="bmeg:BG04_4146"/>
<comment type="subcellular location">
    <subcellularLocation>
        <location evidence="2">Membrane</location>
        <topology evidence="2">Multi-pass membrane protein</topology>
    </subcellularLocation>
</comment>
<keyword evidence="4" id="KW-0812">Transmembrane</keyword>
<accession>A0A0B6AV55</accession>
<dbReference type="Proteomes" id="UP000031829">
    <property type="component" value="Chromosome"/>
</dbReference>
<organism evidence="8 9">
    <name type="scientific">Priestia megaterium (strain ATCC 14581 / DSM 32 / CCUG 1817 / JCM 2506 / NBRC 15308 / NCIMB 9376 / NCTC 10342 / NRRL B-14308 / VKM B-512 / Ford 19)</name>
    <name type="common">Bacillus megaterium</name>
    <dbReference type="NCBI Taxonomy" id="1348623"/>
    <lineage>
        <taxon>Bacteria</taxon>
        <taxon>Bacillati</taxon>
        <taxon>Bacillota</taxon>
        <taxon>Bacilli</taxon>
        <taxon>Bacillales</taxon>
        <taxon>Bacillaceae</taxon>
        <taxon>Priestia</taxon>
    </lineage>
</organism>
<keyword evidence="6" id="KW-0472">Membrane</keyword>
<dbReference type="HOGENOM" id="CLU_098542_1_0_9"/>
<evidence type="ECO:0000256" key="6">
    <source>
        <dbReference type="ARBA" id="ARBA00023136"/>
    </source>
</evidence>
<evidence type="ECO:0000256" key="4">
    <source>
        <dbReference type="ARBA" id="ARBA00022692"/>
    </source>
</evidence>
<dbReference type="InterPro" id="IPR008915">
    <property type="entry name" value="Peptidase_M50"/>
</dbReference>
<dbReference type="RefSeq" id="WP_034652893.1">
    <property type="nucleotide sequence ID" value="NZ_BCVB01000005.1"/>
</dbReference>
<comment type="similarity">
    <text evidence="3">Belongs to the peptidase M50B family.</text>
</comment>
<proteinExistence type="inferred from homology"/>
<comment type="cofactor">
    <cofactor evidence="1">
        <name>Zn(2+)</name>
        <dbReference type="ChEBI" id="CHEBI:29105"/>
    </cofactor>
</comment>
<feature type="domain" description="Peptidase M50" evidence="7">
    <location>
        <begin position="14"/>
        <end position="99"/>
    </location>
</feature>
<gene>
    <name evidence="8" type="ORF">BG04_4146</name>
</gene>
<dbReference type="GO" id="GO:0006508">
    <property type="term" value="P:proteolysis"/>
    <property type="evidence" value="ECO:0007669"/>
    <property type="project" value="InterPro"/>
</dbReference>
<evidence type="ECO:0000313" key="8">
    <source>
        <dbReference type="EMBL" id="AJI24977.1"/>
    </source>
</evidence>
<protein>
    <submittedName>
        <fullName evidence="8">Peptidase M50 family protein</fullName>
    </submittedName>
</protein>
<dbReference type="Pfam" id="PF02163">
    <property type="entry name" value="Peptidase_M50"/>
    <property type="match status" value="1"/>
</dbReference>
<dbReference type="GeneID" id="93642166"/>
<dbReference type="AlphaFoldDB" id="A0A0B6AV55"/>
<evidence type="ECO:0000256" key="5">
    <source>
        <dbReference type="ARBA" id="ARBA00022989"/>
    </source>
</evidence>
<evidence type="ECO:0000259" key="7">
    <source>
        <dbReference type="Pfam" id="PF02163"/>
    </source>
</evidence>